<feature type="region of interest" description="Disordered" evidence="1">
    <location>
        <begin position="119"/>
        <end position="162"/>
    </location>
</feature>
<accession>A0A1X7RZL6</accession>
<evidence type="ECO:0000313" key="2">
    <source>
        <dbReference type="EMBL" id="SMQ52884.1"/>
    </source>
</evidence>
<evidence type="ECO:0000256" key="1">
    <source>
        <dbReference type="SAM" id="MobiDB-lite"/>
    </source>
</evidence>
<organism evidence="2 3">
    <name type="scientific">Zymoseptoria tritici (strain ST99CH_3D7)</name>
    <dbReference type="NCBI Taxonomy" id="1276538"/>
    <lineage>
        <taxon>Eukaryota</taxon>
        <taxon>Fungi</taxon>
        <taxon>Dikarya</taxon>
        <taxon>Ascomycota</taxon>
        <taxon>Pezizomycotina</taxon>
        <taxon>Dothideomycetes</taxon>
        <taxon>Dothideomycetidae</taxon>
        <taxon>Mycosphaerellales</taxon>
        <taxon>Mycosphaerellaceae</taxon>
        <taxon>Zymoseptoria</taxon>
    </lineage>
</organism>
<dbReference type="EMBL" id="LT853698">
    <property type="protein sequence ID" value="SMQ52884.1"/>
    <property type="molecule type" value="Genomic_DNA"/>
</dbReference>
<keyword evidence="3" id="KW-1185">Reference proteome</keyword>
<proteinExistence type="predicted"/>
<reference evidence="2 3" key="1">
    <citation type="submission" date="2016-06" db="EMBL/GenBank/DDBJ databases">
        <authorList>
            <person name="Kjaerup R.B."/>
            <person name="Dalgaard T.S."/>
            <person name="Juul-Madsen H.R."/>
        </authorList>
    </citation>
    <scope>NUCLEOTIDE SEQUENCE [LARGE SCALE GENOMIC DNA]</scope>
</reference>
<gene>
    <name evidence="2" type="ORF">ZT3D7_G8037</name>
</gene>
<feature type="compositionally biased region" description="Basic and acidic residues" evidence="1">
    <location>
        <begin position="144"/>
        <end position="154"/>
    </location>
</feature>
<sequence length="162" mass="18044">MAFPSQLVGSKPQHPLSRPTFPDADSPPAVPGKDTYRTKALPSPPPRTPTMAYLPVPARTAEIPSNPSPERIQEQARSAQNEPFPAFDFCSDGGASREDQIERIDEEVRKSSWVLNGDLNRADRCTDSPLEEEAKEGEAAENSTAKEKKTREKWFQVWRPKA</sequence>
<evidence type="ECO:0000313" key="3">
    <source>
        <dbReference type="Proteomes" id="UP000215127"/>
    </source>
</evidence>
<name>A0A1X7RZL6_ZYMT9</name>
<dbReference type="AlphaFoldDB" id="A0A1X7RZL6"/>
<feature type="region of interest" description="Disordered" evidence="1">
    <location>
        <begin position="1"/>
        <end position="97"/>
    </location>
</feature>
<dbReference type="Proteomes" id="UP000215127">
    <property type="component" value="Chromosome 7"/>
</dbReference>
<protein>
    <submittedName>
        <fullName evidence="2">Uncharacterized protein</fullName>
    </submittedName>
</protein>